<protein>
    <recommendedName>
        <fullName evidence="3">LPS-assembly lipoprotein</fullName>
    </recommendedName>
</protein>
<reference evidence="1 2" key="2">
    <citation type="submission" date="2019-02" db="EMBL/GenBank/DDBJ databases">
        <title>'Lichenibacterium ramalinii' gen. nov. sp. nov., 'Lichenibacterium minor' gen. nov. sp. nov.</title>
        <authorList>
            <person name="Pankratov T."/>
        </authorList>
    </citation>
    <scope>NUCLEOTIDE SEQUENCE [LARGE SCALE GENOMIC DNA]</scope>
    <source>
        <strain evidence="1 2">RmlP001</strain>
    </source>
</reference>
<gene>
    <name evidence="1" type="ORF">D3272_17475</name>
</gene>
<evidence type="ECO:0000313" key="2">
    <source>
        <dbReference type="Proteomes" id="UP000289411"/>
    </source>
</evidence>
<dbReference type="RefSeq" id="WP_129220504.1">
    <property type="nucleotide sequence ID" value="NZ_QYBC01000015.1"/>
</dbReference>
<organism evidence="1 2">
    <name type="scientific">Lichenibacterium ramalinae</name>
    <dbReference type="NCBI Taxonomy" id="2316527"/>
    <lineage>
        <taxon>Bacteria</taxon>
        <taxon>Pseudomonadati</taxon>
        <taxon>Pseudomonadota</taxon>
        <taxon>Alphaproteobacteria</taxon>
        <taxon>Hyphomicrobiales</taxon>
        <taxon>Lichenihabitantaceae</taxon>
        <taxon>Lichenibacterium</taxon>
    </lineage>
</organism>
<reference evidence="1 2" key="1">
    <citation type="submission" date="2018-09" db="EMBL/GenBank/DDBJ databases">
        <authorList>
            <person name="Grouzdev D.S."/>
            <person name="Krutkina M.S."/>
        </authorList>
    </citation>
    <scope>NUCLEOTIDE SEQUENCE [LARGE SCALE GENOMIC DNA]</scope>
    <source>
        <strain evidence="1 2">RmlP001</strain>
    </source>
</reference>
<dbReference type="Proteomes" id="UP000289411">
    <property type="component" value="Unassembled WGS sequence"/>
</dbReference>
<dbReference type="OrthoDB" id="7678210at2"/>
<sequence>MSWSDRYPHRFVPPALAVGLAFGLGGCFTPLYSSVGGNLGGEMRAITVDPVPDRLGHYLRDQLITDLNGTGDRPAPHYRLQLTTSERVQTALVDVTTQRPDSGSVVTDVKWTLLPIEGGPPLASGAVTSFASYDRSSQRFANIRAARDAEIRDARTLADEITTQVAAKLGQIQPAR</sequence>
<dbReference type="Gene3D" id="3.30.160.150">
    <property type="entry name" value="Lipoprotein like domain"/>
    <property type="match status" value="1"/>
</dbReference>
<evidence type="ECO:0008006" key="3">
    <source>
        <dbReference type="Google" id="ProtNLM"/>
    </source>
</evidence>
<dbReference type="EMBL" id="QYBC01000015">
    <property type="protein sequence ID" value="RYB03215.1"/>
    <property type="molecule type" value="Genomic_DNA"/>
</dbReference>
<dbReference type="AlphaFoldDB" id="A0A4Q2R8W7"/>
<accession>A0A4Q2R8W7</accession>
<name>A0A4Q2R8W7_9HYPH</name>
<dbReference type="PROSITE" id="PS51257">
    <property type="entry name" value="PROKAR_LIPOPROTEIN"/>
    <property type="match status" value="1"/>
</dbReference>
<keyword evidence="2" id="KW-1185">Reference proteome</keyword>
<proteinExistence type="predicted"/>
<evidence type="ECO:0000313" key="1">
    <source>
        <dbReference type="EMBL" id="RYB03215.1"/>
    </source>
</evidence>
<comment type="caution">
    <text evidence="1">The sequence shown here is derived from an EMBL/GenBank/DDBJ whole genome shotgun (WGS) entry which is preliminary data.</text>
</comment>